<sequence length="307" mass="34531">MNTIKYYTLLFLLSFSAISMAQEDNKRLKIINAHIGIGASNLINAEAPHKIISISDVYYLQFGESNSEFNYETNFFKDMKYNFVGGIGFEYFIKPDLSLSASLNYEGKGLDIDYRHKDSGGDTDYVWASQENYVFDISNHYITLPLIMRKYLNASNTFYLQGGAYMAYLIQSSIDFSIDRLYVSSYKFDSDQLELIDETEVGGNSGSNIRAYENDFEDDLTSTFDLGIVLGTGYTYPLSDKLYIYADLLFSIGLKDIDGVNDNEYSETSLPASSGYNTVIQSENYYGLNSNAKNFSGVLTVGVGLRL</sequence>
<feature type="domain" description="Outer membrane protein beta-barrel" evidence="2">
    <location>
        <begin position="65"/>
        <end position="256"/>
    </location>
</feature>
<evidence type="ECO:0000313" key="4">
    <source>
        <dbReference type="Proteomes" id="UP000605676"/>
    </source>
</evidence>
<comment type="caution">
    <text evidence="3">The sequence shown here is derived from an EMBL/GenBank/DDBJ whole genome shotgun (WGS) entry which is preliminary data.</text>
</comment>
<protein>
    <submittedName>
        <fullName evidence="3">PorT family protein</fullName>
    </submittedName>
</protein>
<evidence type="ECO:0000259" key="2">
    <source>
        <dbReference type="Pfam" id="PF13568"/>
    </source>
</evidence>
<name>A0ABS1HF04_9BACT</name>
<dbReference type="RefSeq" id="WP_200463478.1">
    <property type="nucleotide sequence ID" value="NZ_JAENRR010000004.1"/>
</dbReference>
<feature type="chain" id="PRO_5045322689" evidence="1">
    <location>
        <begin position="22"/>
        <end position="307"/>
    </location>
</feature>
<dbReference type="Proteomes" id="UP000605676">
    <property type="component" value="Unassembled WGS sequence"/>
</dbReference>
<keyword evidence="4" id="KW-1185">Reference proteome</keyword>
<organism evidence="3 4">
    <name type="scientific">Carboxylicivirga marina</name>
    <dbReference type="NCBI Taxonomy" id="2800988"/>
    <lineage>
        <taxon>Bacteria</taxon>
        <taxon>Pseudomonadati</taxon>
        <taxon>Bacteroidota</taxon>
        <taxon>Bacteroidia</taxon>
        <taxon>Marinilabiliales</taxon>
        <taxon>Marinilabiliaceae</taxon>
        <taxon>Carboxylicivirga</taxon>
    </lineage>
</organism>
<dbReference type="InterPro" id="IPR025665">
    <property type="entry name" value="Beta-barrel_OMP_2"/>
</dbReference>
<keyword evidence="1" id="KW-0732">Signal</keyword>
<reference evidence="3 4" key="1">
    <citation type="submission" date="2021-01" db="EMBL/GenBank/DDBJ databases">
        <title>Carboxyliciviraga sp.nov., isolated from coastal sediments.</title>
        <authorList>
            <person name="Lu D."/>
            <person name="Zhang T."/>
        </authorList>
    </citation>
    <scope>NUCLEOTIDE SEQUENCE [LARGE SCALE GENOMIC DNA]</scope>
    <source>
        <strain evidence="3 4">N1Y132</strain>
    </source>
</reference>
<gene>
    <name evidence="3" type="ORF">JIV24_02775</name>
</gene>
<evidence type="ECO:0000256" key="1">
    <source>
        <dbReference type="SAM" id="SignalP"/>
    </source>
</evidence>
<accession>A0ABS1HF04</accession>
<dbReference type="Pfam" id="PF13568">
    <property type="entry name" value="OMP_b-brl_2"/>
    <property type="match status" value="1"/>
</dbReference>
<proteinExistence type="predicted"/>
<feature type="signal peptide" evidence="1">
    <location>
        <begin position="1"/>
        <end position="21"/>
    </location>
</feature>
<evidence type="ECO:0000313" key="3">
    <source>
        <dbReference type="EMBL" id="MBK3516248.1"/>
    </source>
</evidence>
<dbReference type="EMBL" id="JAENRR010000004">
    <property type="protein sequence ID" value="MBK3516248.1"/>
    <property type="molecule type" value="Genomic_DNA"/>
</dbReference>